<evidence type="ECO:0000256" key="3">
    <source>
        <dbReference type="ARBA" id="ARBA00023082"/>
    </source>
</evidence>
<dbReference type="Pfam" id="PF04542">
    <property type="entry name" value="Sigma70_r2"/>
    <property type="match status" value="1"/>
</dbReference>
<gene>
    <name evidence="7" type="ORF">GCM10023196_082380</name>
</gene>
<keyword evidence="8" id="KW-1185">Reference proteome</keyword>
<dbReference type="Pfam" id="PF08281">
    <property type="entry name" value="Sigma70_r4_2"/>
    <property type="match status" value="1"/>
</dbReference>
<dbReference type="InterPro" id="IPR013324">
    <property type="entry name" value="RNA_pol_sigma_r3/r4-like"/>
</dbReference>
<dbReference type="RefSeq" id="WP_345438685.1">
    <property type="nucleotide sequence ID" value="NZ_BAABHK010000016.1"/>
</dbReference>
<dbReference type="EMBL" id="BAABHK010000016">
    <property type="protein sequence ID" value="GAA4635734.1"/>
    <property type="molecule type" value="Genomic_DNA"/>
</dbReference>
<evidence type="ECO:0000259" key="6">
    <source>
        <dbReference type="Pfam" id="PF08281"/>
    </source>
</evidence>
<dbReference type="InterPro" id="IPR013325">
    <property type="entry name" value="RNA_pol_sigma_r2"/>
</dbReference>
<accession>A0ABP8UQN1</accession>
<evidence type="ECO:0000313" key="7">
    <source>
        <dbReference type="EMBL" id="GAA4635734.1"/>
    </source>
</evidence>
<comment type="similarity">
    <text evidence="1">Belongs to the sigma-70 factor family. ECF subfamily.</text>
</comment>
<dbReference type="PANTHER" id="PTHR43133">
    <property type="entry name" value="RNA POLYMERASE ECF-TYPE SIGMA FACTO"/>
    <property type="match status" value="1"/>
</dbReference>
<feature type="domain" description="RNA polymerase sigma factor 70 region 4 type 2" evidence="6">
    <location>
        <begin position="137"/>
        <end position="187"/>
    </location>
</feature>
<dbReference type="PANTHER" id="PTHR43133:SF25">
    <property type="entry name" value="RNA POLYMERASE SIGMA FACTOR RFAY-RELATED"/>
    <property type="match status" value="1"/>
</dbReference>
<evidence type="ECO:0000256" key="1">
    <source>
        <dbReference type="ARBA" id="ARBA00010641"/>
    </source>
</evidence>
<name>A0ABP8UQN1_9ACTN</name>
<dbReference type="InterPro" id="IPR036388">
    <property type="entry name" value="WH-like_DNA-bd_sf"/>
</dbReference>
<sequence length="200" mass="22070">MAAAPPRSEAASSTDVDDARLIERSRSDPELFAAIFDRHAGRLRGYVARRLGPDAADDVVADTFLIAFRRRARYDLSRTDAAPWLYGIATNLIGERRRAEVRMYRAYARSGADPLTAEGHAQRVADAVSAEAESPRLAAALASLKKRDRDALLLFTWGDLSYEEVARALDVPIGTVRSRLNRARRKLRAALGTPMTTSED</sequence>
<dbReference type="InterPro" id="IPR039425">
    <property type="entry name" value="RNA_pol_sigma-70-like"/>
</dbReference>
<dbReference type="Gene3D" id="1.10.1740.10">
    <property type="match status" value="1"/>
</dbReference>
<evidence type="ECO:0000259" key="5">
    <source>
        <dbReference type="Pfam" id="PF04542"/>
    </source>
</evidence>
<feature type="domain" description="RNA polymerase sigma-70 region 2" evidence="5">
    <location>
        <begin position="36"/>
        <end position="100"/>
    </location>
</feature>
<dbReference type="Proteomes" id="UP001501442">
    <property type="component" value="Unassembled WGS sequence"/>
</dbReference>
<dbReference type="Gene3D" id="1.10.10.10">
    <property type="entry name" value="Winged helix-like DNA-binding domain superfamily/Winged helix DNA-binding domain"/>
    <property type="match status" value="1"/>
</dbReference>
<dbReference type="InterPro" id="IPR007627">
    <property type="entry name" value="RNA_pol_sigma70_r2"/>
</dbReference>
<organism evidence="7 8">
    <name type="scientific">Actinoallomurus vinaceus</name>
    <dbReference type="NCBI Taxonomy" id="1080074"/>
    <lineage>
        <taxon>Bacteria</taxon>
        <taxon>Bacillati</taxon>
        <taxon>Actinomycetota</taxon>
        <taxon>Actinomycetes</taxon>
        <taxon>Streptosporangiales</taxon>
        <taxon>Thermomonosporaceae</taxon>
        <taxon>Actinoallomurus</taxon>
    </lineage>
</organism>
<dbReference type="InterPro" id="IPR014284">
    <property type="entry name" value="RNA_pol_sigma-70_dom"/>
</dbReference>
<dbReference type="CDD" id="cd06171">
    <property type="entry name" value="Sigma70_r4"/>
    <property type="match status" value="1"/>
</dbReference>
<dbReference type="SUPFAM" id="SSF88946">
    <property type="entry name" value="Sigma2 domain of RNA polymerase sigma factors"/>
    <property type="match status" value="1"/>
</dbReference>
<dbReference type="InterPro" id="IPR013249">
    <property type="entry name" value="RNA_pol_sigma70_r4_t2"/>
</dbReference>
<reference evidence="8" key="1">
    <citation type="journal article" date="2019" name="Int. J. Syst. Evol. Microbiol.">
        <title>The Global Catalogue of Microorganisms (GCM) 10K type strain sequencing project: providing services to taxonomists for standard genome sequencing and annotation.</title>
        <authorList>
            <consortium name="The Broad Institute Genomics Platform"/>
            <consortium name="The Broad Institute Genome Sequencing Center for Infectious Disease"/>
            <person name="Wu L."/>
            <person name="Ma J."/>
        </authorList>
    </citation>
    <scope>NUCLEOTIDE SEQUENCE [LARGE SCALE GENOMIC DNA]</scope>
    <source>
        <strain evidence="8">JCM 17939</strain>
    </source>
</reference>
<dbReference type="SUPFAM" id="SSF88659">
    <property type="entry name" value="Sigma3 and sigma4 domains of RNA polymerase sigma factors"/>
    <property type="match status" value="1"/>
</dbReference>
<dbReference type="NCBIfam" id="TIGR02937">
    <property type="entry name" value="sigma70-ECF"/>
    <property type="match status" value="1"/>
</dbReference>
<keyword evidence="4" id="KW-0804">Transcription</keyword>
<keyword evidence="2" id="KW-0805">Transcription regulation</keyword>
<evidence type="ECO:0000313" key="8">
    <source>
        <dbReference type="Proteomes" id="UP001501442"/>
    </source>
</evidence>
<evidence type="ECO:0000256" key="2">
    <source>
        <dbReference type="ARBA" id="ARBA00023015"/>
    </source>
</evidence>
<keyword evidence="3" id="KW-0731">Sigma factor</keyword>
<protein>
    <submittedName>
        <fullName evidence="7">RNA polymerase sigma factor</fullName>
    </submittedName>
</protein>
<comment type="caution">
    <text evidence="7">The sequence shown here is derived from an EMBL/GenBank/DDBJ whole genome shotgun (WGS) entry which is preliminary data.</text>
</comment>
<evidence type="ECO:0000256" key="4">
    <source>
        <dbReference type="ARBA" id="ARBA00023163"/>
    </source>
</evidence>
<proteinExistence type="inferred from homology"/>